<reference evidence="2 3" key="1">
    <citation type="submission" date="2016-06" db="EMBL/GenBank/DDBJ databases">
        <title>Draft Genome Sequence of Tenacibaculum soleae UCD-KL19.</title>
        <authorList>
            <person name="Eisen J.A."/>
            <person name="Coil D.A."/>
            <person name="Lujan K.M."/>
        </authorList>
    </citation>
    <scope>NUCLEOTIDE SEQUENCE [LARGE SCALE GENOMIC DNA]</scope>
    <source>
        <strain evidence="2 3">UCD-KL19</strain>
    </source>
</reference>
<accession>A0A1B9XXL5</accession>
<gene>
    <name evidence="2" type="ORF">BA195_11795</name>
</gene>
<evidence type="ECO:0008006" key="4">
    <source>
        <dbReference type="Google" id="ProtNLM"/>
    </source>
</evidence>
<dbReference type="STRING" id="447689.BA195_11795"/>
<dbReference type="EMBL" id="MAKX01000024">
    <property type="protein sequence ID" value="OCK42300.1"/>
    <property type="molecule type" value="Genomic_DNA"/>
</dbReference>
<dbReference type="RefSeq" id="WP_068705806.1">
    <property type="nucleotide sequence ID" value="NZ_JAUOSW010000003.1"/>
</dbReference>
<keyword evidence="1" id="KW-0812">Transmembrane</keyword>
<proteinExistence type="predicted"/>
<keyword evidence="1" id="KW-0472">Membrane</keyword>
<dbReference type="OrthoDB" id="1122768at2"/>
<organism evidence="2 3">
    <name type="scientific">Tenacibaculum soleae</name>
    <dbReference type="NCBI Taxonomy" id="447689"/>
    <lineage>
        <taxon>Bacteria</taxon>
        <taxon>Pseudomonadati</taxon>
        <taxon>Bacteroidota</taxon>
        <taxon>Flavobacteriia</taxon>
        <taxon>Flavobacteriales</taxon>
        <taxon>Flavobacteriaceae</taxon>
        <taxon>Tenacibaculum</taxon>
    </lineage>
</organism>
<sequence length="173" mass="18783">MENQANSKNIILNYGLYLGLIGIFIHLIFYATGNLIKFQWITGVLGFVAMIALIILGIKKFKANTGGFLTFGEALKVGVGIAVFSAVISAVYTLIFINVIEPGFEAQMMEIQKQAWLDAGMNDEQIEASEEMAKKFGGPAITIPVSIVVSAFFGFIISAIGGAIMKKTEEDQY</sequence>
<dbReference type="AlphaFoldDB" id="A0A1B9XXL5"/>
<keyword evidence="3" id="KW-1185">Reference proteome</keyword>
<feature type="transmembrane region" description="Helical" evidence="1">
    <location>
        <begin position="38"/>
        <end position="58"/>
    </location>
</feature>
<protein>
    <recommendedName>
        <fullName evidence="4">DUF4199 domain-containing protein</fullName>
    </recommendedName>
</protein>
<name>A0A1B9XXL5_9FLAO</name>
<dbReference type="Proteomes" id="UP000093186">
    <property type="component" value="Unassembled WGS sequence"/>
</dbReference>
<feature type="transmembrane region" description="Helical" evidence="1">
    <location>
        <begin position="12"/>
        <end position="32"/>
    </location>
</feature>
<keyword evidence="1" id="KW-1133">Transmembrane helix</keyword>
<dbReference type="InterPro" id="IPR025250">
    <property type="entry name" value="DUF4199"/>
</dbReference>
<evidence type="ECO:0000256" key="1">
    <source>
        <dbReference type="SAM" id="Phobius"/>
    </source>
</evidence>
<comment type="caution">
    <text evidence="2">The sequence shown here is derived from an EMBL/GenBank/DDBJ whole genome shotgun (WGS) entry which is preliminary data.</text>
</comment>
<evidence type="ECO:0000313" key="2">
    <source>
        <dbReference type="EMBL" id="OCK42300.1"/>
    </source>
</evidence>
<feature type="transmembrane region" description="Helical" evidence="1">
    <location>
        <begin position="141"/>
        <end position="165"/>
    </location>
</feature>
<evidence type="ECO:0000313" key="3">
    <source>
        <dbReference type="Proteomes" id="UP000093186"/>
    </source>
</evidence>
<dbReference type="Pfam" id="PF13858">
    <property type="entry name" value="DUF4199"/>
    <property type="match status" value="1"/>
</dbReference>
<feature type="transmembrane region" description="Helical" evidence="1">
    <location>
        <begin position="79"/>
        <end position="100"/>
    </location>
</feature>